<sequence>MLTIKAVNRAIAQAGHKETLERGDGYFYFRGGEADNWIAVSVHVYALNHLTLDQWLESLESLREANKSN</sequence>
<evidence type="ECO:0000313" key="2">
    <source>
        <dbReference type="Proteomes" id="UP000224362"/>
    </source>
</evidence>
<name>A0A249Y2L7_9CAUD</name>
<dbReference type="Proteomes" id="UP000224362">
    <property type="component" value="Segment"/>
</dbReference>
<accession>A0A249Y2L7</accession>
<proteinExistence type="predicted"/>
<dbReference type="EMBL" id="MF285619">
    <property type="protein sequence ID" value="ASZ78902.1"/>
    <property type="molecule type" value="Genomic_DNA"/>
</dbReference>
<evidence type="ECO:0000313" key="1">
    <source>
        <dbReference type="EMBL" id="ASZ78902.1"/>
    </source>
</evidence>
<reference evidence="1 2" key="1">
    <citation type="submission" date="2017-06" db="EMBL/GenBank/DDBJ databases">
        <authorList>
            <person name="Kim H.J."/>
            <person name="Triplett B.A."/>
        </authorList>
    </citation>
    <scope>NUCLEOTIDE SEQUENCE [LARGE SCALE GENOMIC DNA]</scope>
</reference>
<protein>
    <submittedName>
        <fullName evidence="1">Uncharacterized protein</fullName>
    </submittedName>
</protein>
<organism evidence="1 2">
    <name type="scientific">Serratia phage 2050H1</name>
    <dbReference type="NCBI Taxonomy" id="2024250"/>
    <lineage>
        <taxon>Viruses</taxon>
        <taxon>Duplodnaviria</taxon>
        <taxon>Heunggongvirae</taxon>
        <taxon>Uroviricota</taxon>
        <taxon>Caudoviricetes</taxon>
        <taxon>Pantevenvirales</taxon>
        <taxon>Ackermannviridae</taxon>
        <taxon>Miltonvirus</taxon>
        <taxon>Miltonvirus MAM1</taxon>
    </lineage>
</organism>
<gene>
    <name evidence="1" type="ORF">2050H1_136</name>
</gene>